<evidence type="ECO:0000313" key="2">
    <source>
        <dbReference type="Proteomes" id="UP001497444"/>
    </source>
</evidence>
<dbReference type="Proteomes" id="UP001497444">
    <property type="component" value="Unassembled WGS sequence"/>
</dbReference>
<proteinExistence type="predicted"/>
<accession>A0ABP0VFD8</accession>
<comment type="caution">
    <text evidence="1">The sequence shown here is derived from an EMBL/GenBank/DDBJ whole genome shotgun (WGS) entry which is preliminary data.</text>
</comment>
<protein>
    <submittedName>
        <fullName evidence="1">Uncharacterized protein</fullName>
    </submittedName>
</protein>
<reference evidence="1" key="1">
    <citation type="submission" date="2024-02" db="EMBL/GenBank/DDBJ databases">
        <authorList>
            <consortium name="ELIXIR-Norway"/>
            <consortium name="Elixir Norway"/>
        </authorList>
    </citation>
    <scope>NUCLEOTIDE SEQUENCE</scope>
</reference>
<keyword evidence="2" id="KW-1185">Reference proteome</keyword>
<organism evidence="1 2">
    <name type="scientific">Sphagnum jensenii</name>
    <dbReference type="NCBI Taxonomy" id="128206"/>
    <lineage>
        <taxon>Eukaryota</taxon>
        <taxon>Viridiplantae</taxon>
        <taxon>Streptophyta</taxon>
        <taxon>Embryophyta</taxon>
        <taxon>Bryophyta</taxon>
        <taxon>Sphagnophytina</taxon>
        <taxon>Sphagnopsida</taxon>
        <taxon>Sphagnales</taxon>
        <taxon>Sphagnaceae</taxon>
        <taxon>Sphagnum</taxon>
    </lineage>
</organism>
<gene>
    <name evidence="1" type="ORF">CSSPJE1EN1_LOCUS27946</name>
</gene>
<sequence>MTAPAHRTAKVLPRSSSNGEDLLIAFNGKELPSSRNGNCSALGTAIAFHRQPRRRPKEKGRRRGGLKLAEVAVIIVVGSGFVRKRFQDALAACCCCCTICLSVVHGF</sequence>
<dbReference type="EMBL" id="CAXAQS010000657">
    <property type="protein sequence ID" value="CAK9252568.1"/>
    <property type="molecule type" value="Genomic_DNA"/>
</dbReference>
<name>A0ABP0VFD8_9BRYO</name>
<evidence type="ECO:0000313" key="1">
    <source>
        <dbReference type="EMBL" id="CAK9252568.1"/>
    </source>
</evidence>